<keyword evidence="3" id="KW-1003">Cell membrane</keyword>
<dbReference type="Gene3D" id="1.10.3720.10">
    <property type="entry name" value="MetI-like"/>
    <property type="match status" value="1"/>
</dbReference>
<evidence type="ECO:0000256" key="7">
    <source>
        <dbReference type="RuleBase" id="RU363032"/>
    </source>
</evidence>
<dbReference type="PANTHER" id="PTHR30193">
    <property type="entry name" value="ABC TRANSPORTER PERMEASE PROTEIN"/>
    <property type="match status" value="1"/>
</dbReference>
<feature type="transmembrane region" description="Helical" evidence="7">
    <location>
        <begin position="276"/>
        <end position="299"/>
    </location>
</feature>
<dbReference type="PROSITE" id="PS50928">
    <property type="entry name" value="ABC_TM1"/>
    <property type="match status" value="1"/>
</dbReference>
<comment type="subcellular location">
    <subcellularLocation>
        <location evidence="1 7">Cell membrane</location>
        <topology evidence="1 7">Multi-pass membrane protein</topology>
    </subcellularLocation>
</comment>
<evidence type="ECO:0000259" key="8">
    <source>
        <dbReference type="PROSITE" id="PS50928"/>
    </source>
</evidence>
<evidence type="ECO:0000256" key="2">
    <source>
        <dbReference type="ARBA" id="ARBA00022448"/>
    </source>
</evidence>
<dbReference type="SUPFAM" id="SSF160964">
    <property type="entry name" value="MalF N-terminal region-like"/>
    <property type="match status" value="1"/>
</dbReference>
<keyword evidence="9" id="KW-0762">Sugar transport</keyword>
<keyword evidence="2 7" id="KW-0813">Transport</keyword>
<dbReference type="EMBL" id="JAGGKX010000005">
    <property type="protein sequence ID" value="MBP1969257.1"/>
    <property type="molecule type" value="Genomic_DNA"/>
</dbReference>
<comment type="caution">
    <text evidence="9">The sequence shown here is derived from an EMBL/GenBank/DDBJ whole genome shotgun (WGS) entry which is preliminary data.</text>
</comment>
<evidence type="ECO:0000256" key="6">
    <source>
        <dbReference type="ARBA" id="ARBA00023136"/>
    </source>
</evidence>
<feature type="domain" description="ABC transmembrane type-1" evidence="8">
    <location>
        <begin position="84"/>
        <end position="297"/>
    </location>
</feature>
<keyword evidence="6 7" id="KW-0472">Membrane</keyword>
<keyword evidence="4 7" id="KW-0812">Transmembrane</keyword>
<name>A0ABS4IE88_9BACI</name>
<keyword evidence="5 7" id="KW-1133">Transmembrane helix</keyword>
<dbReference type="RefSeq" id="WP_209462457.1">
    <property type="nucleotide sequence ID" value="NZ_CP110224.1"/>
</dbReference>
<dbReference type="InterPro" id="IPR051393">
    <property type="entry name" value="ABC_transporter_permease"/>
</dbReference>
<dbReference type="InterPro" id="IPR000515">
    <property type="entry name" value="MetI-like"/>
</dbReference>
<accession>A0ABS4IE88</accession>
<dbReference type="InterPro" id="IPR035906">
    <property type="entry name" value="MetI-like_sf"/>
</dbReference>
<feature type="transmembrane region" description="Helical" evidence="7">
    <location>
        <begin position="170"/>
        <end position="193"/>
    </location>
</feature>
<dbReference type="SUPFAM" id="SSF161098">
    <property type="entry name" value="MetI-like"/>
    <property type="match status" value="1"/>
</dbReference>
<dbReference type="Proteomes" id="UP001519345">
    <property type="component" value="Unassembled WGS sequence"/>
</dbReference>
<evidence type="ECO:0000313" key="9">
    <source>
        <dbReference type="EMBL" id="MBP1969257.1"/>
    </source>
</evidence>
<feature type="transmembrane region" description="Helical" evidence="7">
    <location>
        <begin position="85"/>
        <end position="109"/>
    </location>
</feature>
<feature type="transmembrane region" description="Helical" evidence="7">
    <location>
        <begin position="121"/>
        <end position="141"/>
    </location>
</feature>
<gene>
    <name evidence="9" type="ORF">J2Z83_001361</name>
</gene>
<protein>
    <submittedName>
        <fullName evidence="9">Multiple sugar transport system permease protein</fullName>
    </submittedName>
</protein>
<feature type="transmembrane region" description="Helical" evidence="7">
    <location>
        <begin position="230"/>
        <end position="250"/>
    </location>
</feature>
<evidence type="ECO:0000256" key="1">
    <source>
        <dbReference type="ARBA" id="ARBA00004651"/>
    </source>
</evidence>
<evidence type="ECO:0000256" key="5">
    <source>
        <dbReference type="ARBA" id="ARBA00022989"/>
    </source>
</evidence>
<keyword evidence="10" id="KW-1185">Reference proteome</keyword>
<organism evidence="9 10">
    <name type="scientific">Virgibacillus natechei</name>
    <dbReference type="NCBI Taxonomy" id="1216297"/>
    <lineage>
        <taxon>Bacteria</taxon>
        <taxon>Bacillati</taxon>
        <taxon>Bacillota</taxon>
        <taxon>Bacilli</taxon>
        <taxon>Bacillales</taxon>
        <taxon>Bacillaceae</taxon>
        <taxon>Virgibacillus</taxon>
    </lineage>
</organism>
<dbReference type="Pfam" id="PF00528">
    <property type="entry name" value="BPD_transp_1"/>
    <property type="match status" value="1"/>
</dbReference>
<sequence length="307" mass="34664">MVFSKKENKQIKQRKPKIKDEKLAGILFVSPMLLGLTVFVIYPVLATFILSFSDWNFVTGISQIEWAGFDNFRKLLGDEVFFKSLINNLIFILTVPITMIIALVFAVLIDRNVYLKSYFKIAFFIPYVSSVVAVAVVWQVLFNPAQGPINQTLISLGIENPPTWLSDPNFALISIMVIHIWISIGFNLIIYIAGLQSISKELYESADLDGANAWQKFRNITIPMVSPTTLFLLITGIISTFKVFDIISVLTQGGPVDSTNVLVWLLYETAFEELDIGYSSAIALVLFIVVFIITIIQWVGQKKWVNY</sequence>
<proteinExistence type="inferred from homology"/>
<evidence type="ECO:0000256" key="4">
    <source>
        <dbReference type="ARBA" id="ARBA00022692"/>
    </source>
</evidence>
<comment type="similarity">
    <text evidence="7">Belongs to the binding-protein-dependent transport system permease family.</text>
</comment>
<evidence type="ECO:0000313" key="10">
    <source>
        <dbReference type="Proteomes" id="UP001519345"/>
    </source>
</evidence>
<feature type="transmembrane region" description="Helical" evidence="7">
    <location>
        <begin position="23"/>
        <end position="45"/>
    </location>
</feature>
<dbReference type="CDD" id="cd06261">
    <property type="entry name" value="TM_PBP2"/>
    <property type="match status" value="1"/>
</dbReference>
<evidence type="ECO:0000256" key="3">
    <source>
        <dbReference type="ARBA" id="ARBA00022475"/>
    </source>
</evidence>
<dbReference type="PANTHER" id="PTHR30193:SF37">
    <property type="entry name" value="INNER MEMBRANE ABC TRANSPORTER PERMEASE PROTEIN YCJO"/>
    <property type="match status" value="1"/>
</dbReference>
<reference evidence="9 10" key="1">
    <citation type="submission" date="2021-03" db="EMBL/GenBank/DDBJ databases">
        <title>Genomic Encyclopedia of Type Strains, Phase IV (KMG-IV): sequencing the most valuable type-strain genomes for metagenomic binning, comparative biology and taxonomic classification.</title>
        <authorList>
            <person name="Goeker M."/>
        </authorList>
    </citation>
    <scope>NUCLEOTIDE SEQUENCE [LARGE SCALE GENOMIC DNA]</scope>
    <source>
        <strain evidence="9 10">DSM 25609</strain>
    </source>
</reference>